<evidence type="ECO:0000256" key="3">
    <source>
        <dbReference type="ARBA" id="ARBA00010617"/>
    </source>
</evidence>
<keyword evidence="10 13" id="KW-0503">Monooxygenase</keyword>
<dbReference type="PRINTS" id="PR00463">
    <property type="entry name" value="EP450I"/>
</dbReference>
<evidence type="ECO:0000256" key="2">
    <source>
        <dbReference type="ARBA" id="ARBA00004167"/>
    </source>
</evidence>
<evidence type="ECO:0000256" key="12">
    <source>
        <dbReference type="PIRSR" id="PIRSR602401-1"/>
    </source>
</evidence>
<dbReference type="CDD" id="cd11073">
    <property type="entry name" value="CYP76-like"/>
    <property type="match status" value="1"/>
</dbReference>
<keyword evidence="8 13" id="KW-0560">Oxidoreductase</keyword>
<comment type="subcellular location">
    <subcellularLocation>
        <location evidence="2">Membrane</location>
        <topology evidence="2">Single-pass membrane protein</topology>
    </subcellularLocation>
</comment>
<accession>A0A0B4VSW3</accession>
<evidence type="ECO:0000256" key="9">
    <source>
        <dbReference type="ARBA" id="ARBA00023004"/>
    </source>
</evidence>
<dbReference type="EMBL" id="KP337689">
    <property type="protein sequence ID" value="AJD25183.1"/>
    <property type="molecule type" value="mRNA"/>
</dbReference>
<keyword evidence="7" id="KW-1133">Transmembrane helix</keyword>
<dbReference type="GO" id="GO:0016114">
    <property type="term" value="P:terpenoid biosynthetic process"/>
    <property type="evidence" value="ECO:0007669"/>
    <property type="project" value="UniProtKB-ARBA"/>
</dbReference>
<dbReference type="Pfam" id="PF00067">
    <property type="entry name" value="p450"/>
    <property type="match status" value="1"/>
</dbReference>
<dbReference type="InterPro" id="IPR036396">
    <property type="entry name" value="Cyt_P450_sf"/>
</dbReference>
<dbReference type="GO" id="GO:0005506">
    <property type="term" value="F:iron ion binding"/>
    <property type="evidence" value="ECO:0007669"/>
    <property type="project" value="InterPro"/>
</dbReference>
<protein>
    <submittedName>
        <fullName evidence="15">Cytochrome P450 CYP76AK3</fullName>
    </submittedName>
</protein>
<evidence type="ECO:0000256" key="7">
    <source>
        <dbReference type="ARBA" id="ARBA00022989"/>
    </source>
</evidence>
<keyword evidence="11" id="KW-0472">Membrane</keyword>
<feature type="signal peptide" evidence="14">
    <location>
        <begin position="1"/>
        <end position="16"/>
    </location>
</feature>
<dbReference type="SMR" id="A0A0B4VSW3"/>
<dbReference type="GO" id="GO:0016020">
    <property type="term" value="C:membrane"/>
    <property type="evidence" value="ECO:0007669"/>
    <property type="project" value="UniProtKB-SubCell"/>
</dbReference>
<dbReference type="PANTHER" id="PTHR47950:SF4">
    <property type="entry name" value="GERANIOL 8-HYDROXYLASE-LIKE"/>
    <property type="match status" value="1"/>
</dbReference>
<keyword evidence="4 12" id="KW-0349">Heme</keyword>
<keyword evidence="9 12" id="KW-0408">Iron</keyword>
<feature type="binding site" description="axial binding residue" evidence="12">
    <location>
        <position position="434"/>
    </location>
    <ligand>
        <name>heme</name>
        <dbReference type="ChEBI" id="CHEBI:30413"/>
    </ligand>
    <ligandPart>
        <name>Fe</name>
        <dbReference type="ChEBI" id="CHEBI:18248"/>
    </ligandPart>
</feature>
<evidence type="ECO:0000256" key="13">
    <source>
        <dbReference type="RuleBase" id="RU000461"/>
    </source>
</evidence>
<dbReference type="Gene3D" id="1.10.630.10">
    <property type="entry name" value="Cytochrome P450"/>
    <property type="match status" value="1"/>
</dbReference>
<dbReference type="PANTHER" id="PTHR47950">
    <property type="entry name" value="CYTOCHROME P450, FAMILY 76, SUBFAMILY C, POLYPEPTIDE 5-RELATED"/>
    <property type="match status" value="1"/>
</dbReference>
<evidence type="ECO:0000313" key="15">
    <source>
        <dbReference type="EMBL" id="AJD25183.1"/>
    </source>
</evidence>
<organism evidence="15">
    <name type="scientific">Salvia miltiorrhiza</name>
    <name type="common">Chinese sage</name>
    <dbReference type="NCBI Taxonomy" id="226208"/>
    <lineage>
        <taxon>Eukaryota</taxon>
        <taxon>Viridiplantae</taxon>
        <taxon>Streptophyta</taxon>
        <taxon>Embryophyta</taxon>
        <taxon>Tracheophyta</taxon>
        <taxon>Spermatophyta</taxon>
        <taxon>Magnoliopsida</taxon>
        <taxon>eudicotyledons</taxon>
        <taxon>Gunneridae</taxon>
        <taxon>Pentapetalae</taxon>
        <taxon>asterids</taxon>
        <taxon>lamiids</taxon>
        <taxon>Lamiales</taxon>
        <taxon>Lamiaceae</taxon>
        <taxon>Nepetoideae</taxon>
        <taxon>Mentheae</taxon>
        <taxon>Salviinae</taxon>
        <taxon>Salvia</taxon>
        <taxon>Salvia incertae sedis</taxon>
    </lineage>
</organism>
<dbReference type="GO" id="GO:0020037">
    <property type="term" value="F:heme binding"/>
    <property type="evidence" value="ECO:0007669"/>
    <property type="project" value="InterPro"/>
</dbReference>
<keyword evidence="14" id="KW-0732">Signal</keyword>
<evidence type="ECO:0000256" key="10">
    <source>
        <dbReference type="ARBA" id="ARBA00023033"/>
    </source>
</evidence>
<evidence type="ECO:0000256" key="5">
    <source>
        <dbReference type="ARBA" id="ARBA00022692"/>
    </source>
</evidence>
<dbReference type="AlphaFoldDB" id="A0A0B4VSW3"/>
<dbReference type="InterPro" id="IPR001128">
    <property type="entry name" value="Cyt_P450"/>
</dbReference>
<comment type="similarity">
    <text evidence="3 13">Belongs to the cytochrome P450 family.</text>
</comment>
<dbReference type="PRINTS" id="PR00385">
    <property type="entry name" value="P450"/>
</dbReference>
<feature type="chain" id="PRO_5002096963" evidence="14">
    <location>
        <begin position="17"/>
        <end position="491"/>
    </location>
</feature>
<evidence type="ECO:0000256" key="11">
    <source>
        <dbReference type="ARBA" id="ARBA00023136"/>
    </source>
</evidence>
<dbReference type="SUPFAM" id="SSF48264">
    <property type="entry name" value="Cytochrome P450"/>
    <property type="match status" value="1"/>
</dbReference>
<dbReference type="InterPro" id="IPR017972">
    <property type="entry name" value="Cyt_P450_CS"/>
</dbReference>
<dbReference type="FunFam" id="1.10.630.10:FF:000007">
    <property type="entry name" value="Cytochrome P450 76C4"/>
    <property type="match status" value="1"/>
</dbReference>
<evidence type="ECO:0000256" key="8">
    <source>
        <dbReference type="ARBA" id="ARBA00023002"/>
    </source>
</evidence>
<dbReference type="InterPro" id="IPR002401">
    <property type="entry name" value="Cyt_P450_E_grp-I"/>
</dbReference>
<evidence type="ECO:0000256" key="4">
    <source>
        <dbReference type="ARBA" id="ARBA00022617"/>
    </source>
</evidence>
<dbReference type="PROSITE" id="PS00086">
    <property type="entry name" value="CYTOCHROME_P450"/>
    <property type="match status" value="1"/>
</dbReference>
<evidence type="ECO:0000256" key="6">
    <source>
        <dbReference type="ARBA" id="ARBA00022723"/>
    </source>
</evidence>
<reference evidence="15" key="1">
    <citation type="journal article" date="2014" name="PLoS ONE">
        <title>Computational identification and systematic classification of novel Cytochrome P450 genes in Salvia miltiorrhiza.</title>
        <authorList>
            <person name="Chen H."/>
            <person name="Wu B."/>
            <person name="Nelson D.R."/>
            <person name="Wu K."/>
            <person name="Liu C."/>
        </authorList>
    </citation>
    <scope>NUCLEOTIDE SEQUENCE</scope>
</reference>
<sequence>MQILILLSLAFAAAWAAYSWWSEPRRRRLPPGPPRLPIIGNILQLGPNPHKSFAHLAKTYGPLMSLHLGNQFAVVVSSPEMATEVLQKQGLVFANPFNPVAKRVLGQDENSVGMLPSSSAAWKKLRRVAREKLFSFQALQASQALRHERLRRLIDRVGECRGAMNVGEATFTTMSNIMLATLFSADYGGGAAASKVLREHVNSYTRYIGLPNISDFFPIFAPFDPQGIKKKMIHHLGGLLEIVNGMIEQRLRARKDSNYQKKNDFLETLLDLIQGHEYDLSIEEIKHLCVDLIIAGSDTSAATTEWAMVELLLHPDKLAKLKAELKSVIGDQTMLEESDISRLPYLQATIKEVLRYHPVAPLLAPHAAEEETQVNGYLIPKNTKMFVNVWAITRDPAIWKDPERFEPERFLDKDIDFSGQHFELIPFSSGRRICPGIPLASRMLHCMVAALCHNFDWELERGNECKRLQREDVFGLALQKKTPLWAIPIKV</sequence>
<evidence type="ECO:0000256" key="1">
    <source>
        <dbReference type="ARBA" id="ARBA00001971"/>
    </source>
</evidence>
<comment type="cofactor">
    <cofactor evidence="1 12">
        <name>heme</name>
        <dbReference type="ChEBI" id="CHEBI:30413"/>
    </cofactor>
</comment>
<dbReference type="GO" id="GO:0016712">
    <property type="term" value="F:oxidoreductase activity, acting on paired donors, with incorporation or reduction of molecular oxygen, reduced flavin or flavoprotein as one donor, and incorporation of one atom of oxygen"/>
    <property type="evidence" value="ECO:0007669"/>
    <property type="project" value="UniProtKB-ARBA"/>
</dbReference>
<evidence type="ECO:0000256" key="14">
    <source>
        <dbReference type="SAM" id="SignalP"/>
    </source>
</evidence>
<proteinExistence type="evidence at transcript level"/>
<keyword evidence="6 12" id="KW-0479">Metal-binding</keyword>
<name>A0A0B4VSW3_SALMI</name>
<keyword evidence="5" id="KW-0812">Transmembrane</keyword>